<keyword evidence="2" id="KW-0472">Membrane</keyword>
<feature type="transmembrane region" description="Helical" evidence="2">
    <location>
        <begin position="240"/>
        <end position="263"/>
    </location>
</feature>
<proteinExistence type="predicted"/>
<dbReference type="Proteomes" id="UP000625033">
    <property type="component" value="Unassembled WGS sequence"/>
</dbReference>
<accession>A0A931DDA5</accession>
<sequence length="455" mass="47412">MNEQPAEHAFFRWVRSLGLGRGSDRWIGGVASGLAARTGLDPILVRGIVLIVIIFSGVGLFLYGAAWALLPGPSGRIHLQEVGRGSWTVGFTGALVLLILGTVDWFGPRIWRGDSVDLGGLLVLALVGGALWFVISRSRGRQRGEHPDAEQQAEEPGPETTRAASVSAAWTPDAPSAHRPSPGTAAHQPKPAKEPKPSTPPRPKHDRLGAGTTTIVLGVAVMAGGAILAFDVLQHGTTSLISITTALSAALAIMGVGLVAAAASKRTGGALTGWAVVTLIPAVFIGGFSANEVRGPWQTEVFSSTQTDLRHLASITEDTSVLINSAFSDTTVTVPGDIPVYLDAASGFAQVEVQTADGEDVVEFSGVSAPQRQLITDVTDGPALTLKVNGAFTSVQIVVDGDAAPTGVDSGRDGGDWPWDEGDWPWDDEPLSTGETTRPVAASTIHAPTLMETAR</sequence>
<keyword evidence="2" id="KW-0812">Transmembrane</keyword>
<evidence type="ECO:0000256" key="1">
    <source>
        <dbReference type="SAM" id="MobiDB-lite"/>
    </source>
</evidence>
<protein>
    <submittedName>
        <fullName evidence="4">Phage shock protein PspC (Stress-responsive transcriptional regulator)</fullName>
    </submittedName>
</protein>
<dbReference type="EMBL" id="JADOTZ010000001">
    <property type="protein sequence ID" value="MBG6085361.1"/>
    <property type="molecule type" value="Genomic_DNA"/>
</dbReference>
<dbReference type="InterPro" id="IPR007168">
    <property type="entry name" value="Phageshock_PspC_N"/>
</dbReference>
<feature type="transmembrane region" description="Helical" evidence="2">
    <location>
        <begin position="43"/>
        <end position="70"/>
    </location>
</feature>
<reference evidence="4" key="1">
    <citation type="submission" date="2020-11" db="EMBL/GenBank/DDBJ databases">
        <title>Sequencing the genomes of 1000 actinobacteria strains.</title>
        <authorList>
            <person name="Klenk H.-P."/>
        </authorList>
    </citation>
    <scope>NUCLEOTIDE SEQUENCE</scope>
    <source>
        <strain evidence="4">DSM 26152</strain>
    </source>
</reference>
<feature type="region of interest" description="Disordered" evidence="1">
    <location>
        <begin position="403"/>
        <end position="455"/>
    </location>
</feature>
<dbReference type="Pfam" id="PF04024">
    <property type="entry name" value="PspC"/>
    <property type="match status" value="1"/>
</dbReference>
<feature type="compositionally biased region" description="Acidic residues" evidence="1">
    <location>
        <begin position="418"/>
        <end position="430"/>
    </location>
</feature>
<feature type="transmembrane region" description="Helical" evidence="2">
    <location>
        <begin position="82"/>
        <end position="106"/>
    </location>
</feature>
<feature type="transmembrane region" description="Helical" evidence="2">
    <location>
        <begin position="270"/>
        <end position="290"/>
    </location>
</feature>
<evidence type="ECO:0000313" key="4">
    <source>
        <dbReference type="EMBL" id="MBG6085361.1"/>
    </source>
</evidence>
<evidence type="ECO:0000256" key="2">
    <source>
        <dbReference type="SAM" id="Phobius"/>
    </source>
</evidence>
<feature type="region of interest" description="Disordered" evidence="1">
    <location>
        <begin position="142"/>
        <end position="209"/>
    </location>
</feature>
<dbReference type="AlphaFoldDB" id="A0A931DDA5"/>
<feature type="domain" description="Phage shock protein PspC N-terminal" evidence="3">
    <location>
        <begin position="23"/>
        <end position="71"/>
    </location>
</feature>
<organism evidence="4 5">
    <name type="scientific">Zhihengliuella flava</name>
    <dbReference type="NCBI Taxonomy" id="1285193"/>
    <lineage>
        <taxon>Bacteria</taxon>
        <taxon>Bacillati</taxon>
        <taxon>Actinomycetota</taxon>
        <taxon>Actinomycetes</taxon>
        <taxon>Micrococcales</taxon>
        <taxon>Micrococcaceae</taxon>
        <taxon>Zhihengliuella</taxon>
    </lineage>
</organism>
<gene>
    <name evidence="4" type="ORF">IW252_002128</name>
</gene>
<dbReference type="RefSeq" id="WP_196836554.1">
    <property type="nucleotide sequence ID" value="NZ_JADOTZ010000001.1"/>
</dbReference>
<keyword evidence="5" id="KW-1185">Reference proteome</keyword>
<comment type="caution">
    <text evidence="4">The sequence shown here is derived from an EMBL/GenBank/DDBJ whole genome shotgun (WGS) entry which is preliminary data.</text>
</comment>
<feature type="transmembrane region" description="Helical" evidence="2">
    <location>
        <begin position="208"/>
        <end position="228"/>
    </location>
</feature>
<feature type="transmembrane region" description="Helical" evidence="2">
    <location>
        <begin position="118"/>
        <end position="135"/>
    </location>
</feature>
<evidence type="ECO:0000259" key="3">
    <source>
        <dbReference type="Pfam" id="PF04024"/>
    </source>
</evidence>
<evidence type="ECO:0000313" key="5">
    <source>
        <dbReference type="Proteomes" id="UP000625033"/>
    </source>
</evidence>
<keyword evidence="2" id="KW-1133">Transmembrane helix</keyword>
<name>A0A931DDA5_9MICC</name>